<evidence type="ECO:0000313" key="2">
    <source>
        <dbReference type="Proteomes" id="UP001163046"/>
    </source>
</evidence>
<evidence type="ECO:0000313" key="1">
    <source>
        <dbReference type="EMBL" id="KAJ7392157.1"/>
    </source>
</evidence>
<keyword evidence="2" id="KW-1185">Reference proteome</keyword>
<comment type="caution">
    <text evidence="1">The sequence shown here is derived from an EMBL/GenBank/DDBJ whole genome shotgun (WGS) entry which is preliminary data.</text>
</comment>
<protein>
    <submittedName>
        <fullName evidence="1">Uncharacterized protein</fullName>
    </submittedName>
</protein>
<dbReference type="EMBL" id="MU825402">
    <property type="protein sequence ID" value="KAJ7392157.1"/>
    <property type="molecule type" value="Genomic_DNA"/>
</dbReference>
<dbReference type="Proteomes" id="UP001163046">
    <property type="component" value="Unassembled WGS sequence"/>
</dbReference>
<gene>
    <name evidence="1" type="ORF">OS493_013529</name>
</gene>
<reference evidence="1" key="1">
    <citation type="submission" date="2023-01" db="EMBL/GenBank/DDBJ databases">
        <title>Genome assembly of the deep-sea coral Lophelia pertusa.</title>
        <authorList>
            <person name="Herrera S."/>
            <person name="Cordes E."/>
        </authorList>
    </citation>
    <scope>NUCLEOTIDE SEQUENCE</scope>
    <source>
        <strain evidence="1">USNM1676648</strain>
        <tissue evidence="1">Polyp</tissue>
    </source>
</reference>
<proteinExistence type="predicted"/>
<accession>A0A9X0D9C9</accession>
<dbReference type="AlphaFoldDB" id="A0A9X0D9C9"/>
<sequence length="263" mass="30623">MADIDGFQHGQEPFTPKCLALACDRIEGSYSWLFDTSHLLGRPSTHLTMYRYQMEEIHGLTLMSPGIPVALFPSVLAHTIFDILLECLAIGFHENLFELSFEFASKMPYTMQQLEQSISSAEEKIESFKTEIYVLDKGENIHFECFTKTLMDVDKLSIEEIVNVIPMFNRMQRKLEWSCSIMQEKQKIVKWEGEMGELTYKKGSKMKREMKMLTSKRSVKYLRKIYERNTEALGGKEAEEKVEEKAEELKIEKVKKQEKMDLS</sequence>
<name>A0A9X0D9C9_9CNID</name>
<organism evidence="1 2">
    <name type="scientific">Desmophyllum pertusum</name>
    <dbReference type="NCBI Taxonomy" id="174260"/>
    <lineage>
        <taxon>Eukaryota</taxon>
        <taxon>Metazoa</taxon>
        <taxon>Cnidaria</taxon>
        <taxon>Anthozoa</taxon>
        <taxon>Hexacorallia</taxon>
        <taxon>Scleractinia</taxon>
        <taxon>Caryophylliina</taxon>
        <taxon>Caryophylliidae</taxon>
        <taxon>Desmophyllum</taxon>
    </lineage>
</organism>